<evidence type="ECO:0000256" key="5">
    <source>
        <dbReference type="RuleBase" id="RU000304"/>
    </source>
</evidence>
<reference evidence="7 8" key="1">
    <citation type="journal article" date="2008" name="Nature">
        <title>The genome of the choanoflagellate Monosiga brevicollis and the origin of metazoans.</title>
        <authorList>
            <consortium name="JGI Sequencing"/>
            <person name="King N."/>
            <person name="Westbrook M.J."/>
            <person name="Young S.L."/>
            <person name="Kuo A."/>
            <person name="Abedin M."/>
            <person name="Chapman J."/>
            <person name="Fairclough S."/>
            <person name="Hellsten U."/>
            <person name="Isogai Y."/>
            <person name="Letunic I."/>
            <person name="Marr M."/>
            <person name="Pincus D."/>
            <person name="Putnam N."/>
            <person name="Rokas A."/>
            <person name="Wright K.J."/>
            <person name="Zuzow R."/>
            <person name="Dirks W."/>
            <person name="Good M."/>
            <person name="Goodstein D."/>
            <person name="Lemons D."/>
            <person name="Li W."/>
            <person name="Lyons J.B."/>
            <person name="Morris A."/>
            <person name="Nichols S."/>
            <person name="Richter D.J."/>
            <person name="Salamov A."/>
            <person name="Bork P."/>
            <person name="Lim W.A."/>
            <person name="Manning G."/>
            <person name="Miller W.T."/>
            <person name="McGinnis W."/>
            <person name="Shapiro H."/>
            <person name="Tjian R."/>
            <person name="Grigoriev I.V."/>
            <person name="Rokhsar D."/>
        </authorList>
    </citation>
    <scope>NUCLEOTIDE SEQUENCE [LARGE SCALE GENOMIC DNA]</scope>
    <source>
        <strain evidence="8">MX1 / ATCC 50154</strain>
    </source>
</reference>
<dbReference type="GO" id="GO:0007346">
    <property type="term" value="P:regulation of mitotic cell cycle"/>
    <property type="evidence" value="ECO:0007669"/>
    <property type="project" value="InterPro"/>
</dbReference>
<dbReference type="RefSeq" id="XP_001742822.1">
    <property type="nucleotide sequence ID" value="XM_001742770.1"/>
</dbReference>
<accession>A9UQK2</accession>
<evidence type="ECO:0000256" key="3">
    <source>
        <dbReference type="ARBA" id="ARBA00022840"/>
    </source>
</evidence>
<organism evidence="7 8">
    <name type="scientific">Monosiga brevicollis</name>
    <name type="common">Choanoflagellate</name>
    <dbReference type="NCBI Taxonomy" id="81824"/>
    <lineage>
        <taxon>Eukaryota</taxon>
        <taxon>Choanoflagellata</taxon>
        <taxon>Craspedida</taxon>
        <taxon>Salpingoecidae</taxon>
        <taxon>Monosiga</taxon>
    </lineage>
</organism>
<evidence type="ECO:0000256" key="2">
    <source>
        <dbReference type="ARBA" id="ARBA00022741"/>
    </source>
</evidence>
<keyword evidence="5" id="KW-0723">Serine/threonine-protein kinase</keyword>
<evidence type="ECO:0000313" key="8">
    <source>
        <dbReference type="Proteomes" id="UP000001357"/>
    </source>
</evidence>
<dbReference type="InterPro" id="IPR011009">
    <property type="entry name" value="Kinase-like_dom_sf"/>
</dbReference>
<keyword evidence="8" id="KW-1185">Reference proteome</keyword>
<dbReference type="Proteomes" id="UP000001357">
    <property type="component" value="Unassembled WGS sequence"/>
</dbReference>
<evidence type="ECO:0000256" key="1">
    <source>
        <dbReference type="ARBA" id="ARBA00006485"/>
    </source>
</evidence>
<dbReference type="CDD" id="cd07845">
    <property type="entry name" value="STKc_CDK10"/>
    <property type="match status" value="1"/>
</dbReference>
<dbReference type="STRING" id="81824.A9UQK2"/>
<dbReference type="GeneID" id="5887315"/>
<comment type="similarity">
    <text evidence="1">Belongs to the protein kinase superfamily. CMGC Ser/Thr protein kinase family. CDC2/CDKX subfamily.</text>
</comment>
<dbReference type="InParanoid" id="A9UQK2"/>
<dbReference type="GO" id="GO:0004693">
    <property type="term" value="F:cyclin-dependent protein serine/threonine kinase activity"/>
    <property type="evidence" value="ECO:0007669"/>
    <property type="project" value="InterPro"/>
</dbReference>
<feature type="domain" description="Protein kinase" evidence="6">
    <location>
        <begin position="11"/>
        <end position="295"/>
    </location>
</feature>
<dbReference type="SMART" id="SM00220">
    <property type="entry name" value="S_TKc"/>
    <property type="match status" value="1"/>
</dbReference>
<keyword evidence="5" id="KW-0808">Transferase</keyword>
<dbReference type="GO" id="GO:0005524">
    <property type="term" value="F:ATP binding"/>
    <property type="evidence" value="ECO:0007669"/>
    <property type="project" value="UniProtKB-UniRule"/>
</dbReference>
<dbReference type="Pfam" id="PF00069">
    <property type="entry name" value="Pkinase"/>
    <property type="match status" value="1"/>
</dbReference>
<dbReference type="PROSITE" id="PS00107">
    <property type="entry name" value="PROTEIN_KINASE_ATP"/>
    <property type="match status" value="1"/>
</dbReference>
<dbReference type="Gene3D" id="3.30.200.20">
    <property type="entry name" value="Phosphorylase Kinase, domain 1"/>
    <property type="match status" value="1"/>
</dbReference>
<dbReference type="FunFam" id="3.30.200.20:FF:001016">
    <property type="entry name" value="Probable cyclin-dependent kinase 10"/>
    <property type="match status" value="1"/>
</dbReference>
<evidence type="ECO:0000313" key="7">
    <source>
        <dbReference type="EMBL" id="EDQ93060.1"/>
    </source>
</evidence>
<dbReference type="FunFam" id="1.10.510.10:FF:000533">
    <property type="entry name" value="cyclin-dependent kinase 10"/>
    <property type="match status" value="1"/>
</dbReference>
<dbReference type="FunCoup" id="A9UQK2">
    <property type="interactions" value="445"/>
</dbReference>
<dbReference type="InterPro" id="IPR017441">
    <property type="entry name" value="Protein_kinase_ATP_BS"/>
</dbReference>
<proteinExistence type="inferred from homology"/>
<feature type="binding site" evidence="4">
    <location>
        <position position="40"/>
    </location>
    <ligand>
        <name>ATP</name>
        <dbReference type="ChEBI" id="CHEBI:30616"/>
    </ligand>
</feature>
<dbReference type="SUPFAM" id="SSF56112">
    <property type="entry name" value="Protein kinase-like (PK-like)"/>
    <property type="match status" value="1"/>
</dbReference>
<sequence>MAGSCRSITEFEKLNILGEGTYGVVYRARDSRTGHQVAVKQVKMNQERGGLPLSSLREITALQQLRHTNVLQLLHVAAGRRLTSIFLIMEYCEHDLAALVDNMPAPFPEPAVKCLMQQLFAGLDAMHRECLIHRDLKLSNLLLTDHGILKVADFGLTRVIEDPAHHMSPTVVTLWYRPPELVFGMKNYTRAVDIWSCGCIFAELLAHEPLFPAKTEVALLEMVIGLLGAPHESIWPAFRDLPLAHRFHMPHQPYSNLKQRFGFLSSTGLDLMQDLLMYDPEKRLSAIAASVHPYFRTAPLPLDPEFMPTFPRHRNYNH</sequence>
<dbReference type="PANTHER" id="PTHR24056:SF508">
    <property type="entry name" value="CYCLIN-DEPENDENT KINASE 10"/>
    <property type="match status" value="1"/>
</dbReference>
<dbReference type="PANTHER" id="PTHR24056">
    <property type="entry name" value="CELL DIVISION PROTEIN KINASE"/>
    <property type="match status" value="1"/>
</dbReference>
<dbReference type="GO" id="GO:0005634">
    <property type="term" value="C:nucleus"/>
    <property type="evidence" value="ECO:0000318"/>
    <property type="project" value="GO_Central"/>
</dbReference>
<dbReference type="InterPro" id="IPR044093">
    <property type="entry name" value="STKc_CDK10"/>
</dbReference>
<dbReference type="InterPro" id="IPR000719">
    <property type="entry name" value="Prot_kinase_dom"/>
</dbReference>
<dbReference type="GO" id="GO:0004674">
    <property type="term" value="F:protein serine/threonine kinase activity"/>
    <property type="evidence" value="ECO:0000318"/>
    <property type="project" value="GO_Central"/>
</dbReference>
<dbReference type="EMBL" id="CH991543">
    <property type="protein sequence ID" value="EDQ93060.1"/>
    <property type="molecule type" value="Genomic_DNA"/>
</dbReference>
<dbReference type="InterPro" id="IPR050108">
    <property type="entry name" value="CDK"/>
</dbReference>
<keyword evidence="2 4" id="KW-0547">Nucleotide-binding</keyword>
<evidence type="ECO:0000256" key="4">
    <source>
        <dbReference type="PROSITE-ProRule" id="PRU10141"/>
    </source>
</evidence>
<dbReference type="OMA" id="TEPGHAM"/>
<dbReference type="eggNOG" id="KOG0663">
    <property type="taxonomic scope" value="Eukaryota"/>
</dbReference>
<dbReference type="InterPro" id="IPR008271">
    <property type="entry name" value="Ser/Thr_kinase_AS"/>
</dbReference>
<dbReference type="PROSITE" id="PS50011">
    <property type="entry name" value="PROTEIN_KINASE_DOM"/>
    <property type="match status" value="1"/>
</dbReference>
<evidence type="ECO:0000259" key="6">
    <source>
        <dbReference type="PROSITE" id="PS50011"/>
    </source>
</evidence>
<dbReference type="Gene3D" id="1.10.510.10">
    <property type="entry name" value="Transferase(Phosphotransferase) domain 1"/>
    <property type="match status" value="1"/>
</dbReference>
<dbReference type="PROSITE" id="PS00108">
    <property type="entry name" value="PROTEIN_KINASE_ST"/>
    <property type="match status" value="1"/>
</dbReference>
<dbReference type="AlphaFoldDB" id="A9UQK2"/>
<keyword evidence="3 4" id="KW-0067">ATP-binding</keyword>
<dbReference type="KEGG" id="mbr:MONBRDRAFT_14100"/>
<keyword evidence="5" id="KW-0418">Kinase</keyword>
<protein>
    <recommendedName>
        <fullName evidence="6">Protein kinase domain-containing protein</fullName>
    </recommendedName>
</protein>
<name>A9UQK2_MONBE</name>
<gene>
    <name evidence="7" type="primary">Cdk10</name>
    <name evidence="7" type="ORF">MONBRDRAFT_14100</name>
</gene>